<dbReference type="NCBIfam" id="TIGR00086">
    <property type="entry name" value="smpB"/>
    <property type="match status" value="1"/>
</dbReference>
<dbReference type="CDD" id="cd09294">
    <property type="entry name" value="SmpB"/>
    <property type="match status" value="1"/>
</dbReference>
<dbReference type="eggNOG" id="COG0691">
    <property type="taxonomic scope" value="Bacteria"/>
</dbReference>
<gene>
    <name evidence="3" type="primary">smpB</name>
    <name evidence="4" type="ORF">O1U_0654</name>
</gene>
<dbReference type="GO" id="GO:0003723">
    <property type="term" value="F:RNA binding"/>
    <property type="evidence" value="ECO:0007669"/>
    <property type="project" value="UniProtKB-UniRule"/>
</dbReference>
<dbReference type="GO" id="GO:0070929">
    <property type="term" value="P:trans-translation"/>
    <property type="evidence" value="ECO:0007669"/>
    <property type="project" value="UniProtKB-UniRule"/>
</dbReference>
<evidence type="ECO:0000256" key="1">
    <source>
        <dbReference type="ARBA" id="ARBA00022490"/>
    </source>
</evidence>
<dbReference type="NCBIfam" id="NF003843">
    <property type="entry name" value="PRK05422.1"/>
    <property type="match status" value="1"/>
</dbReference>
<evidence type="ECO:0000256" key="3">
    <source>
        <dbReference type="HAMAP-Rule" id="MF_00023"/>
    </source>
</evidence>
<comment type="caution">
    <text evidence="4">The sequence shown here is derived from an EMBL/GenBank/DDBJ whole genome shotgun (WGS) entry which is preliminary data.</text>
</comment>
<dbReference type="AlphaFoldDB" id="S3DJN9"/>
<keyword evidence="2 3" id="KW-0694">RNA-binding</keyword>
<evidence type="ECO:0000256" key="2">
    <source>
        <dbReference type="ARBA" id="ARBA00022884"/>
    </source>
</evidence>
<dbReference type="SUPFAM" id="SSF74982">
    <property type="entry name" value="Small protein B (SmpB)"/>
    <property type="match status" value="1"/>
</dbReference>
<keyword evidence="1 3" id="KW-0963">Cytoplasm</keyword>
<comment type="function">
    <text evidence="3">Required for rescue of stalled ribosomes mediated by trans-translation. Binds to transfer-messenger RNA (tmRNA), required for stable association of tmRNA with ribosomes. tmRNA and SmpB together mimic tRNA shape, replacing the anticodon stem-loop with SmpB. tmRNA is encoded by the ssrA gene; the 2 termini fold to resemble tRNA(Ala) and it encodes a 'tag peptide', a short internal open reading frame. During trans-translation Ala-aminoacylated tmRNA acts like a tRNA, entering the A-site of stalled ribosomes, displacing the stalled mRNA. The ribosome then switches to translate the ORF on the tmRNA; the nascent peptide is terminated with the 'tag peptide' encoded by the tmRNA and targeted for degradation. The ribosome is freed to recommence translation, which seems to be the essential function of trans-translation.</text>
</comment>
<reference evidence="4 5" key="1">
    <citation type="journal article" date="2014" name="Environ. Microbiol.">
        <title>Genomic signatures of obligate host dependence in the luminous bacterial symbiont of a vertebrate.</title>
        <authorList>
            <person name="Hendry T.A."/>
            <person name="de Wet J.R."/>
            <person name="Dunlap P.V."/>
        </authorList>
    </citation>
    <scope>NUCLEOTIDE SEQUENCE [LARGE SCALE GENOMIC DNA]</scope>
    <source>
        <strain evidence="4 5">Akat1</strain>
    </source>
</reference>
<proteinExistence type="inferred from homology"/>
<dbReference type="Proteomes" id="UP000053688">
    <property type="component" value="Unassembled WGS sequence"/>
</dbReference>
<dbReference type="PANTHER" id="PTHR30308">
    <property type="entry name" value="TMRNA-BINDING COMPONENT OF TRANS-TRANSLATION TAGGING COMPLEX"/>
    <property type="match status" value="1"/>
</dbReference>
<dbReference type="PANTHER" id="PTHR30308:SF2">
    <property type="entry name" value="SSRA-BINDING PROTEIN"/>
    <property type="match status" value="1"/>
</dbReference>
<dbReference type="STRING" id="28176.CF66_9005"/>
<dbReference type="GO" id="GO:0005829">
    <property type="term" value="C:cytosol"/>
    <property type="evidence" value="ECO:0007669"/>
    <property type="project" value="TreeGrafter"/>
</dbReference>
<comment type="subcellular location">
    <subcellularLocation>
        <location evidence="3">Cytoplasm</location>
    </subcellularLocation>
    <text evidence="3">The tmRNA-SmpB complex associates with stalled 70S ribosomes.</text>
</comment>
<accession>S3DJN9</accession>
<name>S3DJN9_9GAMM</name>
<dbReference type="Gene3D" id="2.40.280.10">
    <property type="match status" value="1"/>
</dbReference>
<evidence type="ECO:0000313" key="4">
    <source>
        <dbReference type="EMBL" id="EPE37354.1"/>
    </source>
</evidence>
<dbReference type="Pfam" id="PF01668">
    <property type="entry name" value="SmpB"/>
    <property type="match status" value="1"/>
</dbReference>
<dbReference type="PATRIC" id="fig|1236703.3.peg.668"/>
<organism evidence="4 5">
    <name type="scientific">Candidatus Photodesmus katoptron Akat1</name>
    <dbReference type="NCBI Taxonomy" id="1236703"/>
    <lineage>
        <taxon>Bacteria</taxon>
        <taxon>Pseudomonadati</taxon>
        <taxon>Pseudomonadota</taxon>
        <taxon>Gammaproteobacteria</taxon>
        <taxon>Vibrionales</taxon>
        <taxon>Vibrionaceae</taxon>
        <taxon>Candidatus Photodesmus</taxon>
    </lineage>
</organism>
<dbReference type="GO" id="GO:0070930">
    <property type="term" value="P:trans-translation-dependent protein tagging"/>
    <property type="evidence" value="ECO:0007669"/>
    <property type="project" value="TreeGrafter"/>
</dbReference>
<keyword evidence="5" id="KW-1185">Reference proteome</keyword>
<sequence>MEAGLALYGWEVKSLRHRKTNIVGSYVFIRKNEAFISGMVISPLNQACSHITKNPNRIRKLLLKRIELDSLFGSINKKSMTLIALSVYWVRSWIKIKIGVAKGKKRHDKRLDFKEKDWAREKARIMKSKLR</sequence>
<protein>
    <recommendedName>
        <fullName evidence="3">SsrA-binding protein</fullName>
    </recommendedName>
    <alternativeName>
        <fullName evidence="3">Small protein B</fullName>
    </alternativeName>
</protein>
<dbReference type="InterPro" id="IPR023620">
    <property type="entry name" value="SmpB"/>
</dbReference>
<dbReference type="InterPro" id="IPR000037">
    <property type="entry name" value="SsrA-bd_prot"/>
</dbReference>
<evidence type="ECO:0000313" key="5">
    <source>
        <dbReference type="Proteomes" id="UP000053688"/>
    </source>
</evidence>
<dbReference type="InterPro" id="IPR020081">
    <property type="entry name" value="SsrA-bd_prot_CS"/>
</dbReference>
<dbReference type="HAMAP" id="MF_00023">
    <property type="entry name" value="SmpB"/>
    <property type="match status" value="1"/>
</dbReference>
<dbReference type="PROSITE" id="PS01317">
    <property type="entry name" value="SSRP"/>
    <property type="match status" value="1"/>
</dbReference>
<comment type="similarity">
    <text evidence="3">Belongs to the SmpB family.</text>
</comment>
<dbReference type="EMBL" id="AMSD01000002">
    <property type="protein sequence ID" value="EPE37354.1"/>
    <property type="molecule type" value="Genomic_DNA"/>
</dbReference>